<evidence type="ECO:0000256" key="1">
    <source>
        <dbReference type="SAM" id="Phobius"/>
    </source>
</evidence>
<feature type="transmembrane region" description="Helical" evidence="1">
    <location>
        <begin position="204"/>
        <end position="224"/>
    </location>
</feature>
<feature type="transmembrane region" description="Helical" evidence="1">
    <location>
        <begin position="44"/>
        <end position="72"/>
    </location>
</feature>
<evidence type="ECO:0000313" key="3">
    <source>
        <dbReference type="Proteomes" id="UP001347146"/>
    </source>
</evidence>
<proteinExistence type="predicted"/>
<evidence type="ECO:0000313" key="2">
    <source>
        <dbReference type="EMBL" id="MEE3851559.1"/>
    </source>
</evidence>
<name>A0ABU7MEP7_9ACTN</name>
<dbReference type="EMBL" id="JAZDUF010000004">
    <property type="protein sequence ID" value="MEE3851559.1"/>
    <property type="molecule type" value="Genomic_DNA"/>
</dbReference>
<keyword evidence="1" id="KW-0812">Transmembrane</keyword>
<keyword evidence="3" id="KW-1185">Reference proteome</keyword>
<sequence length="265" mass="27579">MTSVLLAAAVGVLWWPSTRAEHRLARLAGAYGRGPSLPVRTVIAGFVPVAALVTVGLAAASSAAMVSAAVMWHLRRTRRSRRHDREVADLLRALSVMIAELSVGATPPRACASAAAELRSTDGHSDAVAEGLAAMASRAELGGDVVVDARSGHDLAWRRIAVSWQMADRHGLPMIDLLESARSDLLARQQFAARTRAGLAGPRATATVLAGLPVVGVILGQMMGADPLTVLLGGGLGGILLVVGTVLSIAGWAWSQRITDRAATR</sequence>
<keyword evidence="1" id="KW-1133">Transmembrane helix</keyword>
<feature type="transmembrane region" description="Helical" evidence="1">
    <location>
        <begin position="230"/>
        <end position="255"/>
    </location>
</feature>
<protein>
    <submittedName>
        <fullName evidence="2">Type II secretion system protein F</fullName>
    </submittedName>
</protein>
<dbReference type="PANTHER" id="PTHR35007">
    <property type="entry name" value="INTEGRAL MEMBRANE PROTEIN-RELATED"/>
    <property type="match status" value="1"/>
</dbReference>
<reference evidence="2 3" key="1">
    <citation type="submission" date="2024-01" db="EMBL/GenBank/DDBJ databases">
        <title>Draft genome sequence of Gordonia sp. LSe1-13.</title>
        <authorList>
            <person name="Suphannarot A."/>
            <person name="Mingma R."/>
        </authorList>
    </citation>
    <scope>NUCLEOTIDE SEQUENCE [LARGE SCALE GENOMIC DNA]</scope>
    <source>
        <strain evidence="2 3">LSe1-13</strain>
    </source>
</reference>
<dbReference type="Proteomes" id="UP001347146">
    <property type="component" value="Unassembled WGS sequence"/>
</dbReference>
<accession>A0ABU7MEP7</accession>
<organism evidence="2 3">
    <name type="scientific">Gordonia sesuvii</name>
    <dbReference type="NCBI Taxonomy" id="3116777"/>
    <lineage>
        <taxon>Bacteria</taxon>
        <taxon>Bacillati</taxon>
        <taxon>Actinomycetota</taxon>
        <taxon>Actinomycetes</taxon>
        <taxon>Mycobacteriales</taxon>
        <taxon>Gordoniaceae</taxon>
        <taxon>Gordonia</taxon>
    </lineage>
</organism>
<dbReference type="PANTHER" id="PTHR35007:SF4">
    <property type="entry name" value="CONSERVED TRANSMEMBRANE PROTEIN-RELATED"/>
    <property type="match status" value="1"/>
</dbReference>
<comment type="caution">
    <text evidence="2">The sequence shown here is derived from an EMBL/GenBank/DDBJ whole genome shotgun (WGS) entry which is preliminary data.</text>
</comment>
<keyword evidence="1" id="KW-0472">Membrane</keyword>
<gene>
    <name evidence="2" type="ORF">VZC37_14535</name>
</gene>
<dbReference type="RefSeq" id="WP_330433290.1">
    <property type="nucleotide sequence ID" value="NZ_JAZDUF010000004.1"/>
</dbReference>